<comment type="caution">
    <text evidence="2">The sequence shown here is derived from an EMBL/GenBank/DDBJ whole genome shotgun (WGS) entry which is preliminary data.</text>
</comment>
<name>A0ABS0XSW9_9SPHN</name>
<reference evidence="3" key="1">
    <citation type="submission" date="2020-12" db="EMBL/GenBank/DDBJ databases">
        <title>Hymenobacter sp.</title>
        <authorList>
            <person name="Kim M.K."/>
        </authorList>
    </citation>
    <scope>NUCLEOTIDE SEQUENCE [LARGE SCALE GENOMIC DNA]</scope>
    <source>
        <strain evidence="3">BT553</strain>
    </source>
</reference>
<feature type="chain" id="PRO_5045443099" description="Sulfur globule protein" evidence="1">
    <location>
        <begin position="20"/>
        <end position="98"/>
    </location>
</feature>
<evidence type="ECO:0000256" key="1">
    <source>
        <dbReference type="SAM" id="SignalP"/>
    </source>
</evidence>
<accession>A0ABS0XSW9</accession>
<feature type="signal peptide" evidence="1">
    <location>
        <begin position="1"/>
        <end position="19"/>
    </location>
</feature>
<gene>
    <name evidence="2" type="ORF">JAO74_15300</name>
</gene>
<sequence length="98" mass="11191">MKIVALIGAGLLASGTFVAASADAQPRHGYGRGYDRGYGHDRGWRGDRWDRGQRWNGGYRRDRGRWNGGYRGRGRGRLVCHMERGRYGPVRTCFRGYR</sequence>
<organism evidence="2 3">
    <name type="scientific">Sphingomonas mollis</name>
    <dbReference type="NCBI Taxonomy" id="2795726"/>
    <lineage>
        <taxon>Bacteria</taxon>
        <taxon>Pseudomonadati</taxon>
        <taxon>Pseudomonadota</taxon>
        <taxon>Alphaproteobacteria</taxon>
        <taxon>Sphingomonadales</taxon>
        <taxon>Sphingomonadaceae</taxon>
        <taxon>Sphingomonas</taxon>
    </lineage>
</organism>
<dbReference type="RefSeq" id="WP_199040052.1">
    <property type="nucleotide sequence ID" value="NZ_JAELXS010000009.1"/>
</dbReference>
<dbReference type="EMBL" id="JAELXS010000009">
    <property type="protein sequence ID" value="MBJ6123160.1"/>
    <property type="molecule type" value="Genomic_DNA"/>
</dbReference>
<keyword evidence="1" id="KW-0732">Signal</keyword>
<protein>
    <recommendedName>
        <fullName evidence="4">Sulfur globule protein</fullName>
    </recommendedName>
</protein>
<evidence type="ECO:0008006" key="4">
    <source>
        <dbReference type="Google" id="ProtNLM"/>
    </source>
</evidence>
<evidence type="ECO:0000313" key="3">
    <source>
        <dbReference type="Proteomes" id="UP000640426"/>
    </source>
</evidence>
<keyword evidence="3" id="KW-1185">Reference proteome</keyword>
<dbReference type="Proteomes" id="UP000640426">
    <property type="component" value="Unassembled WGS sequence"/>
</dbReference>
<evidence type="ECO:0000313" key="2">
    <source>
        <dbReference type="EMBL" id="MBJ6123160.1"/>
    </source>
</evidence>
<proteinExistence type="predicted"/>